<dbReference type="SUPFAM" id="SSF47413">
    <property type="entry name" value="lambda repressor-like DNA-binding domains"/>
    <property type="match status" value="1"/>
</dbReference>
<protein>
    <submittedName>
        <fullName evidence="2">Transcriptional regulator with XRE-family HTH domain</fullName>
    </submittedName>
</protein>
<dbReference type="EMBL" id="JADBEC010000002">
    <property type="protein sequence ID" value="MBE1508431.1"/>
    <property type="molecule type" value="Genomic_DNA"/>
</dbReference>
<dbReference type="SMART" id="SM00530">
    <property type="entry name" value="HTH_XRE"/>
    <property type="match status" value="1"/>
</dbReference>
<feature type="domain" description="HTH cro/C1-type" evidence="1">
    <location>
        <begin position="16"/>
        <end position="70"/>
    </location>
</feature>
<dbReference type="InterPro" id="IPR010982">
    <property type="entry name" value="Lambda_DNA-bd_dom_sf"/>
</dbReference>
<dbReference type="RefSeq" id="WP_192732031.1">
    <property type="nucleotide sequence ID" value="NZ_BAAAVL010000010.1"/>
</dbReference>
<dbReference type="PROSITE" id="PS50943">
    <property type="entry name" value="HTH_CROC1"/>
    <property type="match status" value="1"/>
</dbReference>
<reference evidence="2 3" key="1">
    <citation type="submission" date="2020-10" db="EMBL/GenBank/DDBJ databases">
        <title>Sequencing the genomes of 1000 actinobacteria strains.</title>
        <authorList>
            <person name="Klenk H.-P."/>
        </authorList>
    </citation>
    <scope>NUCLEOTIDE SEQUENCE [LARGE SCALE GENOMIC DNA]</scope>
    <source>
        <strain evidence="2 3">DSM 7307</strain>
    </source>
</reference>
<evidence type="ECO:0000259" key="1">
    <source>
        <dbReference type="PROSITE" id="PS50943"/>
    </source>
</evidence>
<proteinExistence type="predicted"/>
<dbReference type="CDD" id="cd00093">
    <property type="entry name" value="HTH_XRE"/>
    <property type="match status" value="1"/>
</dbReference>
<keyword evidence="3" id="KW-1185">Reference proteome</keyword>
<dbReference type="Proteomes" id="UP000620262">
    <property type="component" value="Unassembled WGS sequence"/>
</dbReference>
<dbReference type="Pfam" id="PF01381">
    <property type="entry name" value="HTH_3"/>
    <property type="match status" value="1"/>
</dbReference>
<dbReference type="InterPro" id="IPR001387">
    <property type="entry name" value="Cro/C1-type_HTH"/>
</dbReference>
<gene>
    <name evidence="2" type="ORF">H4W29_005676</name>
</gene>
<evidence type="ECO:0000313" key="3">
    <source>
        <dbReference type="Proteomes" id="UP000620262"/>
    </source>
</evidence>
<sequence length="135" mass="14940">MKEEPHSVDVHVGKTIRIQRLLRKVSQTELGDRVGVTFQQIQKYEKGSNRVSASMLVEIAGALSVDVRTFFDDLTAPAANANDNPAPSEEFIISREGVQLNAAFFSIKNEQLRKKILKLVQAIASTEQTDIDAAE</sequence>
<comment type="caution">
    <text evidence="2">The sequence shown here is derived from an EMBL/GenBank/DDBJ whole genome shotgun (WGS) entry which is preliminary data.</text>
</comment>
<name>A0ABR9IZ70_RHIVS</name>
<accession>A0ABR9IZ70</accession>
<dbReference type="Gene3D" id="1.10.260.40">
    <property type="entry name" value="lambda repressor-like DNA-binding domains"/>
    <property type="match status" value="1"/>
</dbReference>
<evidence type="ECO:0000313" key="2">
    <source>
        <dbReference type="EMBL" id="MBE1508431.1"/>
    </source>
</evidence>
<organism evidence="2 3">
    <name type="scientific">Rhizobium viscosum</name>
    <name type="common">Arthrobacter viscosus</name>
    <dbReference type="NCBI Taxonomy" id="1673"/>
    <lineage>
        <taxon>Bacteria</taxon>
        <taxon>Pseudomonadati</taxon>
        <taxon>Pseudomonadota</taxon>
        <taxon>Alphaproteobacteria</taxon>
        <taxon>Hyphomicrobiales</taxon>
        <taxon>Rhizobiaceae</taxon>
        <taxon>Rhizobium/Agrobacterium group</taxon>
        <taxon>Rhizobium</taxon>
    </lineage>
</organism>